<keyword evidence="6" id="KW-0812">Transmembrane</keyword>
<feature type="domain" description="Response regulatory" evidence="15">
    <location>
        <begin position="782"/>
        <end position="902"/>
    </location>
</feature>
<dbReference type="InterPro" id="IPR001789">
    <property type="entry name" value="Sig_transdc_resp-reg_receiver"/>
</dbReference>
<evidence type="ECO:0000256" key="3">
    <source>
        <dbReference type="ARBA" id="ARBA00012438"/>
    </source>
</evidence>
<protein>
    <recommendedName>
        <fullName evidence="3">histidine kinase</fullName>
        <ecNumber evidence="3">2.7.13.3</ecNumber>
    </recommendedName>
</protein>
<dbReference type="Gene3D" id="1.10.287.130">
    <property type="match status" value="1"/>
</dbReference>
<dbReference type="InterPro" id="IPR004358">
    <property type="entry name" value="Sig_transdc_His_kin-like_C"/>
</dbReference>
<comment type="subcellular location">
    <subcellularLocation>
        <location evidence="2">Cell membrane</location>
        <topology evidence="2">Multi-pass membrane protein</topology>
    </subcellularLocation>
</comment>
<name>A0ABR6YR75_9BURK</name>
<dbReference type="CDD" id="cd00082">
    <property type="entry name" value="HisKA"/>
    <property type="match status" value="1"/>
</dbReference>
<evidence type="ECO:0000256" key="2">
    <source>
        <dbReference type="ARBA" id="ARBA00004651"/>
    </source>
</evidence>
<comment type="caution">
    <text evidence="19">The sequence shown here is derived from an EMBL/GenBank/DDBJ whole genome shotgun (WGS) entry which is preliminary data.</text>
</comment>
<evidence type="ECO:0000259" key="14">
    <source>
        <dbReference type="PROSITE" id="PS50109"/>
    </source>
</evidence>
<dbReference type="CDD" id="cd17546">
    <property type="entry name" value="REC_hyHK_CKI1_RcsC-like"/>
    <property type="match status" value="1"/>
</dbReference>
<dbReference type="PRINTS" id="PR00344">
    <property type="entry name" value="BCTRLSENSOR"/>
</dbReference>
<dbReference type="SMART" id="SM00387">
    <property type="entry name" value="HATPase_c"/>
    <property type="match status" value="1"/>
</dbReference>
<dbReference type="PROSITE" id="PS50110">
    <property type="entry name" value="RESPONSE_REGULATORY"/>
    <property type="match status" value="2"/>
</dbReference>
<evidence type="ECO:0000256" key="10">
    <source>
        <dbReference type="ARBA" id="ARBA00023012"/>
    </source>
</evidence>
<evidence type="ECO:0000313" key="20">
    <source>
        <dbReference type="Proteomes" id="UP000613113"/>
    </source>
</evidence>
<dbReference type="InterPro" id="IPR003594">
    <property type="entry name" value="HATPase_dom"/>
</dbReference>
<dbReference type="InterPro" id="IPR005467">
    <property type="entry name" value="His_kinase_dom"/>
</dbReference>
<dbReference type="PROSITE" id="PS50894">
    <property type="entry name" value="HPT"/>
    <property type="match status" value="1"/>
</dbReference>
<dbReference type="RefSeq" id="WP_186863961.1">
    <property type="nucleotide sequence ID" value="NZ_JACOGC010000007.1"/>
</dbReference>
<dbReference type="SMART" id="SM00448">
    <property type="entry name" value="REC"/>
    <property type="match status" value="2"/>
</dbReference>
<dbReference type="CDD" id="cd00130">
    <property type="entry name" value="PAS"/>
    <property type="match status" value="3"/>
</dbReference>
<dbReference type="SMART" id="SM00086">
    <property type="entry name" value="PAC"/>
    <property type="match status" value="3"/>
</dbReference>
<dbReference type="InterPro" id="IPR011006">
    <property type="entry name" value="CheY-like_superfamily"/>
</dbReference>
<dbReference type="SMART" id="SM00388">
    <property type="entry name" value="HisKA"/>
    <property type="match status" value="1"/>
</dbReference>
<feature type="domain" description="PAC" evidence="17">
    <location>
        <begin position="222"/>
        <end position="274"/>
    </location>
</feature>
<feature type="domain" description="Response regulatory" evidence="15">
    <location>
        <begin position="928"/>
        <end position="1047"/>
    </location>
</feature>
<dbReference type="SUPFAM" id="SSF52172">
    <property type="entry name" value="CheY-like"/>
    <property type="match status" value="2"/>
</dbReference>
<dbReference type="SUPFAM" id="SSF55874">
    <property type="entry name" value="ATPase domain of HSP90 chaperone/DNA topoisomerase II/histidine kinase"/>
    <property type="match status" value="1"/>
</dbReference>
<dbReference type="Pfam" id="PF00989">
    <property type="entry name" value="PAS"/>
    <property type="match status" value="2"/>
</dbReference>
<evidence type="ECO:0000256" key="12">
    <source>
        <dbReference type="PROSITE-ProRule" id="PRU00110"/>
    </source>
</evidence>
<dbReference type="InterPro" id="IPR013767">
    <property type="entry name" value="PAS_fold"/>
</dbReference>
<dbReference type="SUPFAM" id="SSF47226">
    <property type="entry name" value="Histidine-containing phosphotransfer domain, HPT domain"/>
    <property type="match status" value="1"/>
</dbReference>
<dbReference type="Pfam" id="PF13426">
    <property type="entry name" value="PAS_9"/>
    <property type="match status" value="1"/>
</dbReference>
<evidence type="ECO:0000256" key="1">
    <source>
        <dbReference type="ARBA" id="ARBA00000085"/>
    </source>
</evidence>
<dbReference type="PROSITE" id="PS50109">
    <property type="entry name" value="HIS_KIN"/>
    <property type="match status" value="1"/>
</dbReference>
<dbReference type="InterPro" id="IPR000014">
    <property type="entry name" value="PAS"/>
</dbReference>
<accession>A0ABR6YR75</accession>
<dbReference type="EMBL" id="JACOGC010000007">
    <property type="protein sequence ID" value="MBC3886410.1"/>
    <property type="molecule type" value="Genomic_DNA"/>
</dbReference>
<dbReference type="Gene3D" id="3.30.450.20">
    <property type="entry name" value="PAS domain"/>
    <property type="match status" value="3"/>
</dbReference>
<dbReference type="InterPro" id="IPR000700">
    <property type="entry name" value="PAS-assoc_C"/>
</dbReference>
<feature type="domain" description="PAS" evidence="16">
    <location>
        <begin position="275"/>
        <end position="332"/>
    </location>
</feature>
<keyword evidence="5 13" id="KW-0597">Phosphoprotein</keyword>
<dbReference type="Gene3D" id="1.20.120.160">
    <property type="entry name" value="HPT domain"/>
    <property type="match status" value="1"/>
</dbReference>
<dbReference type="InterPro" id="IPR035965">
    <property type="entry name" value="PAS-like_dom_sf"/>
</dbReference>
<feature type="domain" description="PAS" evidence="16">
    <location>
        <begin position="406"/>
        <end position="477"/>
    </location>
</feature>
<evidence type="ECO:0000259" key="16">
    <source>
        <dbReference type="PROSITE" id="PS50112"/>
    </source>
</evidence>
<keyword evidence="4" id="KW-1003">Cell membrane</keyword>
<keyword evidence="9" id="KW-1133">Transmembrane helix</keyword>
<evidence type="ECO:0000259" key="17">
    <source>
        <dbReference type="PROSITE" id="PS50113"/>
    </source>
</evidence>
<dbReference type="InterPro" id="IPR036890">
    <property type="entry name" value="HATPase_C_sf"/>
</dbReference>
<dbReference type="SUPFAM" id="SSF55785">
    <property type="entry name" value="PYP-like sensor domain (PAS domain)"/>
    <property type="match status" value="3"/>
</dbReference>
<feature type="domain" description="PAC" evidence="17">
    <location>
        <begin position="353"/>
        <end position="405"/>
    </location>
</feature>
<proteinExistence type="predicted"/>
<dbReference type="InterPro" id="IPR003661">
    <property type="entry name" value="HisK_dim/P_dom"/>
</dbReference>
<evidence type="ECO:0000256" key="5">
    <source>
        <dbReference type="ARBA" id="ARBA00022553"/>
    </source>
</evidence>
<dbReference type="Pfam" id="PF02518">
    <property type="entry name" value="HATPase_c"/>
    <property type="match status" value="1"/>
</dbReference>
<evidence type="ECO:0000256" key="6">
    <source>
        <dbReference type="ARBA" id="ARBA00022692"/>
    </source>
</evidence>
<dbReference type="PROSITE" id="PS50112">
    <property type="entry name" value="PAS"/>
    <property type="match status" value="3"/>
</dbReference>
<dbReference type="InterPro" id="IPR008207">
    <property type="entry name" value="Sig_transdc_His_kin_Hpt_dom"/>
</dbReference>
<sequence>MLHKLSLRQYKRLFGIHDEDQLEQALAELELFAASEQLSITARKMLGGLRSFLIQADDAYQQADRDLALGKLSLELSSAELVQLNETLRQDAEQKKQVLQTLRNTVNQLLMPLGKHLQDDSDLESLSQLLSGLVQELLSTRKDLEDALEKVQNQQFALDQHAIVSVTDASGIILYANEKFCQISQYAAHELVGNNHRIVNSGLHSEAFFRNLWLTISSGKVWHGEIRNKTKSGSFYWTNATIVPFLDGNHQPYQYISIRTDISEQLRLREKIESSQTLLQNVMNTLGQGIYTLDVNGCCTYLNPEGEKILGRRFGEVQGKILHNLIHSIRPDGMHVPDAECPISLATQSGEVYRSELEYFQHQSGILFPVSIVASPIYDNDVLVGSVAAFKDISERIAVSRALKDSEAKQRMLLDNAADAVFVADSNECWIYVNDLALDMLGYRREELIGTSMYEVLPPKDRPAAKKHFLFKILSEKALRTELTLISKSGQLIPVELNAALLPDGSIYGSCRDITERLRFEADLVQAKNDAESANKAKSDFLATVSHEIRTPMNGIIGMTELALDTTLTAEQREYLELVRLSSQSLMSIINDILDFSKIESGKVVLERIDFSLRELIAATLKGIAVHSSEKAIELVYKIDPAIPEMLAGDPGRLRQIMVNLVGNAIKFSDAGDIIIDAQLVHENNDWIDIYFSVTDHGIGIPKDKQATIFSAFSQVDASTTRKYGGTGLGLSISSRLVQCMNGLLEVNSEPGKGSTFYFTARFGKADELLPMQKTVNLSGLHALIVDDNAVNRLFFSDTLKKWEMQITLAASGQEALTVIEQQAPDSQFDAVLLDVCMPEMNGFDFWMRLHDRHEVLKKRIILLSSAGSREDFAKCQELGVQHYITKPVSQSELYDAVVSMLAGGKERHEELHVYKTVSQSEDMPSLRILLVEDNLVNQKLVLSLLNKWGFVAIVAENGLIALEKFSQEPFDVILMDMQMPKMGGIEATQRIRQTEAEWHLSRIPIIAMTANAMPGDWERCQAAGMDQYVSKPIKAELLRDLLIQFQTELKKNMNEKSQEIESAASLLQGQHVQEFDYDKALLSADVEIVRIIGDSFLEACPQYQDEIMDAIQRQDSELLYRSAHTLKGLVGNFGAEPVEFLARDLELSGKNNRFQGTTDTLQHLLSELALMNLALRKFLASQE</sequence>
<feature type="domain" description="Histidine kinase" evidence="14">
    <location>
        <begin position="544"/>
        <end position="765"/>
    </location>
</feature>
<dbReference type="Proteomes" id="UP000613113">
    <property type="component" value="Unassembled WGS sequence"/>
</dbReference>
<dbReference type="SUPFAM" id="SSF47384">
    <property type="entry name" value="Homodimeric domain of signal transducing histidine kinase"/>
    <property type="match status" value="1"/>
</dbReference>
<dbReference type="Gene3D" id="3.40.50.2300">
    <property type="match status" value="2"/>
</dbReference>
<dbReference type="Pfam" id="PF00072">
    <property type="entry name" value="Response_reg"/>
    <property type="match status" value="2"/>
</dbReference>
<keyword evidence="11" id="KW-0472">Membrane</keyword>
<evidence type="ECO:0000259" key="18">
    <source>
        <dbReference type="PROSITE" id="PS50894"/>
    </source>
</evidence>
<evidence type="ECO:0000256" key="4">
    <source>
        <dbReference type="ARBA" id="ARBA00022475"/>
    </source>
</evidence>
<dbReference type="PANTHER" id="PTHR45339:SF1">
    <property type="entry name" value="HYBRID SIGNAL TRANSDUCTION HISTIDINE KINASE J"/>
    <property type="match status" value="1"/>
</dbReference>
<feature type="modified residue" description="Phosphohistidine" evidence="12">
    <location>
        <position position="1125"/>
    </location>
</feature>
<feature type="modified residue" description="4-aspartylphosphate" evidence="13">
    <location>
        <position position="835"/>
    </location>
</feature>
<keyword evidence="20" id="KW-1185">Reference proteome</keyword>
<dbReference type="CDD" id="cd16922">
    <property type="entry name" value="HATPase_EvgS-ArcB-TorS-like"/>
    <property type="match status" value="1"/>
</dbReference>
<evidence type="ECO:0000256" key="7">
    <source>
        <dbReference type="ARBA" id="ARBA00022741"/>
    </source>
</evidence>
<keyword evidence="10" id="KW-0902">Two-component regulatory system</keyword>
<keyword evidence="8" id="KW-0067">ATP-binding</keyword>
<dbReference type="NCBIfam" id="TIGR00229">
    <property type="entry name" value="sensory_box"/>
    <property type="match status" value="3"/>
</dbReference>
<dbReference type="EC" id="2.7.13.3" evidence="3"/>
<dbReference type="Gene3D" id="3.30.565.10">
    <property type="entry name" value="Histidine kinase-like ATPase, C-terminal domain"/>
    <property type="match status" value="1"/>
</dbReference>
<evidence type="ECO:0000313" key="19">
    <source>
        <dbReference type="EMBL" id="MBC3886410.1"/>
    </source>
</evidence>
<dbReference type="PANTHER" id="PTHR45339">
    <property type="entry name" value="HYBRID SIGNAL TRANSDUCTION HISTIDINE KINASE J"/>
    <property type="match status" value="1"/>
</dbReference>
<dbReference type="SMART" id="SM00091">
    <property type="entry name" value="PAS"/>
    <property type="match status" value="3"/>
</dbReference>
<dbReference type="Pfam" id="PF01627">
    <property type="entry name" value="Hpt"/>
    <property type="match status" value="1"/>
</dbReference>
<feature type="domain" description="PAS" evidence="16">
    <location>
        <begin position="164"/>
        <end position="206"/>
    </location>
</feature>
<evidence type="ECO:0000256" key="13">
    <source>
        <dbReference type="PROSITE-ProRule" id="PRU00169"/>
    </source>
</evidence>
<evidence type="ECO:0000259" key="15">
    <source>
        <dbReference type="PROSITE" id="PS50110"/>
    </source>
</evidence>
<dbReference type="InterPro" id="IPR036641">
    <property type="entry name" value="HPT_dom_sf"/>
</dbReference>
<evidence type="ECO:0000256" key="11">
    <source>
        <dbReference type="ARBA" id="ARBA00023136"/>
    </source>
</evidence>
<evidence type="ECO:0000256" key="9">
    <source>
        <dbReference type="ARBA" id="ARBA00022989"/>
    </source>
</evidence>
<feature type="modified residue" description="4-aspartylphosphate" evidence="13">
    <location>
        <position position="977"/>
    </location>
</feature>
<gene>
    <name evidence="19" type="ORF">H8K27_14880</name>
</gene>
<dbReference type="PROSITE" id="PS50113">
    <property type="entry name" value="PAC"/>
    <property type="match status" value="2"/>
</dbReference>
<dbReference type="InterPro" id="IPR001610">
    <property type="entry name" value="PAC"/>
</dbReference>
<reference evidence="19 20" key="1">
    <citation type="submission" date="2020-08" db="EMBL/GenBank/DDBJ databases">
        <title>Novel species isolated from subtropical streams in China.</title>
        <authorList>
            <person name="Lu H."/>
        </authorList>
    </citation>
    <scope>NUCLEOTIDE SEQUENCE [LARGE SCALE GENOMIC DNA]</scope>
    <source>
        <strain evidence="19 20">FT31W</strain>
    </source>
</reference>
<organism evidence="19 20">
    <name type="scientific">Undibacterium griseum</name>
    <dbReference type="NCBI Taxonomy" id="2762295"/>
    <lineage>
        <taxon>Bacteria</taxon>
        <taxon>Pseudomonadati</taxon>
        <taxon>Pseudomonadota</taxon>
        <taxon>Betaproteobacteria</taxon>
        <taxon>Burkholderiales</taxon>
        <taxon>Oxalobacteraceae</taxon>
        <taxon>Undibacterium</taxon>
    </lineage>
</organism>
<dbReference type="InterPro" id="IPR036097">
    <property type="entry name" value="HisK_dim/P_sf"/>
</dbReference>
<dbReference type="Pfam" id="PF00512">
    <property type="entry name" value="HisKA"/>
    <property type="match status" value="1"/>
</dbReference>
<comment type="catalytic activity">
    <reaction evidence="1">
        <text>ATP + protein L-histidine = ADP + protein N-phospho-L-histidine.</text>
        <dbReference type="EC" id="2.7.13.3"/>
    </reaction>
</comment>
<keyword evidence="7" id="KW-0547">Nucleotide-binding</keyword>
<dbReference type="CDD" id="cd00156">
    <property type="entry name" value="REC"/>
    <property type="match status" value="1"/>
</dbReference>
<feature type="domain" description="HPt" evidence="18">
    <location>
        <begin position="1086"/>
        <end position="1179"/>
    </location>
</feature>
<evidence type="ECO:0000256" key="8">
    <source>
        <dbReference type="ARBA" id="ARBA00022840"/>
    </source>
</evidence>